<dbReference type="PANTHER" id="PTHR30383">
    <property type="entry name" value="THIOESTERASE 1/PROTEASE 1/LYSOPHOSPHOLIPASE L1"/>
    <property type="match status" value="1"/>
</dbReference>
<dbReference type="RefSeq" id="WP_146381856.1">
    <property type="nucleotide sequence ID" value="NZ_VOEJ01000004.1"/>
</dbReference>
<dbReference type="Proteomes" id="UP000320042">
    <property type="component" value="Unassembled WGS sequence"/>
</dbReference>
<evidence type="ECO:0000313" key="2">
    <source>
        <dbReference type="EMBL" id="TWR29367.1"/>
    </source>
</evidence>
<dbReference type="Gene3D" id="3.40.50.1110">
    <property type="entry name" value="SGNH hydrolase"/>
    <property type="match status" value="1"/>
</dbReference>
<dbReference type="CDD" id="cd01822">
    <property type="entry name" value="Lysophospholipase_L1_like"/>
    <property type="match status" value="1"/>
</dbReference>
<dbReference type="Pfam" id="PF13472">
    <property type="entry name" value="Lipase_GDSL_2"/>
    <property type="match status" value="1"/>
</dbReference>
<sequence>MQNILFFGDSLTAGYGLANAAKESFPALIGDKIAKLGLPYKIINAGLSGDTTAGGLSRLDYWLSQPVDVFVLELGINDIRRGVPPAVIAQNLQAIINRVKSRYPIAKLMLLGIEIPAILGGSIAVQFSAIYPQLAKVNKMAFIPFLLKGVAGQKHLNLWDRLHPSAEGYKVVAELVWPELKRIL</sequence>
<name>A0A563UDC0_9SPHI</name>
<keyword evidence="3" id="KW-1185">Reference proteome</keyword>
<comment type="caution">
    <text evidence="2">The sequence shown here is derived from an EMBL/GenBank/DDBJ whole genome shotgun (WGS) entry which is preliminary data.</text>
</comment>
<evidence type="ECO:0000259" key="1">
    <source>
        <dbReference type="Pfam" id="PF13472"/>
    </source>
</evidence>
<dbReference type="InterPro" id="IPR013830">
    <property type="entry name" value="SGNH_hydro"/>
</dbReference>
<gene>
    <name evidence="2" type="ORF">FPZ43_10450</name>
</gene>
<dbReference type="InterPro" id="IPR051532">
    <property type="entry name" value="Ester_Hydrolysis_Enzymes"/>
</dbReference>
<dbReference type="PANTHER" id="PTHR30383:SF5">
    <property type="entry name" value="SGNH HYDROLASE-TYPE ESTERASE DOMAIN-CONTAINING PROTEIN"/>
    <property type="match status" value="1"/>
</dbReference>
<dbReference type="EMBL" id="VOEJ01000004">
    <property type="protein sequence ID" value="TWR29367.1"/>
    <property type="molecule type" value="Genomic_DNA"/>
</dbReference>
<evidence type="ECO:0000313" key="3">
    <source>
        <dbReference type="Proteomes" id="UP000320042"/>
    </source>
</evidence>
<dbReference type="GO" id="GO:0004622">
    <property type="term" value="F:phosphatidylcholine lysophospholipase activity"/>
    <property type="evidence" value="ECO:0007669"/>
    <property type="project" value="TreeGrafter"/>
</dbReference>
<organism evidence="2 3">
    <name type="scientific">Mucilaginibacter pallidiroseus</name>
    <dbReference type="NCBI Taxonomy" id="2599295"/>
    <lineage>
        <taxon>Bacteria</taxon>
        <taxon>Pseudomonadati</taxon>
        <taxon>Bacteroidota</taxon>
        <taxon>Sphingobacteriia</taxon>
        <taxon>Sphingobacteriales</taxon>
        <taxon>Sphingobacteriaceae</taxon>
        <taxon>Mucilaginibacter</taxon>
    </lineage>
</organism>
<proteinExistence type="predicted"/>
<reference evidence="2 3" key="1">
    <citation type="submission" date="2019-07" db="EMBL/GenBank/DDBJ databases">
        <authorList>
            <person name="Kim J."/>
        </authorList>
    </citation>
    <scope>NUCLEOTIDE SEQUENCE [LARGE SCALE GENOMIC DNA]</scope>
    <source>
        <strain evidence="3">dk17</strain>
    </source>
</reference>
<feature type="domain" description="SGNH hydrolase-type esterase" evidence="1">
    <location>
        <begin position="6"/>
        <end position="171"/>
    </location>
</feature>
<dbReference type="AlphaFoldDB" id="A0A563UDC0"/>
<dbReference type="InterPro" id="IPR036514">
    <property type="entry name" value="SGNH_hydro_sf"/>
</dbReference>
<dbReference type="InterPro" id="IPR008265">
    <property type="entry name" value="Lipase_GDSL_AS"/>
</dbReference>
<accession>A0A563UDC0</accession>
<dbReference type="OrthoDB" id="9786188at2"/>
<dbReference type="GO" id="GO:0006629">
    <property type="term" value="P:lipid metabolic process"/>
    <property type="evidence" value="ECO:0007669"/>
    <property type="project" value="InterPro"/>
</dbReference>
<dbReference type="PROSITE" id="PS01098">
    <property type="entry name" value="LIPASE_GDSL_SER"/>
    <property type="match status" value="1"/>
</dbReference>
<protein>
    <submittedName>
        <fullName evidence="2">Arylesterase</fullName>
    </submittedName>
</protein>
<dbReference type="SUPFAM" id="SSF52266">
    <property type="entry name" value="SGNH hydrolase"/>
    <property type="match status" value="1"/>
</dbReference>